<dbReference type="EMBL" id="CM026426">
    <property type="protein sequence ID" value="KAG0573096.1"/>
    <property type="molecule type" value="Genomic_DNA"/>
</dbReference>
<protein>
    <submittedName>
        <fullName evidence="1">Uncharacterized protein</fullName>
    </submittedName>
</protein>
<sequence length="102" mass="11197">MIQGLKQRIHVARSTLILQAHETCLLRIVPIVHHFRSERCETPVALSTIELMLCFCKWVPANVYLKGRGAGLDARGADVKGKGAALKGSRADKPFISTYGIP</sequence>
<dbReference type="AlphaFoldDB" id="A0A8T0HQG6"/>
<evidence type="ECO:0000313" key="1">
    <source>
        <dbReference type="EMBL" id="KAG0573096.1"/>
    </source>
</evidence>
<organism evidence="1 2">
    <name type="scientific">Ceratodon purpureus</name>
    <name type="common">Fire moss</name>
    <name type="synonym">Dicranum purpureum</name>
    <dbReference type="NCBI Taxonomy" id="3225"/>
    <lineage>
        <taxon>Eukaryota</taxon>
        <taxon>Viridiplantae</taxon>
        <taxon>Streptophyta</taxon>
        <taxon>Embryophyta</taxon>
        <taxon>Bryophyta</taxon>
        <taxon>Bryophytina</taxon>
        <taxon>Bryopsida</taxon>
        <taxon>Dicranidae</taxon>
        <taxon>Pseudoditrichales</taxon>
        <taxon>Ditrichaceae</taxon>
        <taxon>Ceratodon</taxon>
    </lineage>
</organism>
<feature type="non-terminal residue" evidence="1">
    <location>
        <position position="102"/>
    </location>
</feature>
<dbReference type="Proteomes" id="UP000822688">
    <property type="component" value="Chromosome V"/>
</dbReference>
<comment type="caution">
    <text evidence="1">The sequence shown here is derived from an EMBL/GenBank/DDBJ whole genome shotgun (WGS) entry which is preliminary data.</text>
</comment>
<keyword evidence="2" id="KW-1185">Reference proteome</keyword>
<gene>
    <name evidence="1" type="ORF">KC19_VG148400</name>
</gene>
<reference evidence="1" key="1">
    <citation type="submission" date="2020-06" db="EMBL/GenBank/DDBJ databases">
        <title>WGS assembly of Ceratodon purpureus strain R40.</title>
        <authorList>
            <person name="Carey S.B."/>
            <person name="Jenkins J."/>
            <person name="Shu S."/>
            <person name="Lovell J.T."/>
            <person name="Sreedasyam A."/>
            <person name="Maumus F."/>
            <person name="Tiley G.P."/>
            <person name="Fernandez-Pozo N."/>
            <person name="Barry K."/>
            <person name="Chen C."/>
            <person name="Wang M."/>
            <person name="Lipzen A."/>
            <person name="Daum C."/>
            <person name="Saski C.A."/>
            <person name="Payton A.C."/>
            <person name="Mcbreen J.C."/>
            <person name="Conrad R.E."/>
            <person name="Kollar L.M."/>
            <person name="Olsson S."/>
            <person name="Huttunen S."/>
            <person name="Landis J.B."/>
            <person name="Wickett N.J."/>
            <person name="Johnson M.G."/>
            <person name="Rensing S.A."/>
            <person name="Grimwood J."/>
            <person name="Schmutz J."/>
            <person name="Mcdaniel S.F."/>
        </authorList>
    </citation>
    <scope>NUCLEOTIDE SEQUENCE</scope>
    <source>
        <strain evidence="1">R40</strain>
    </source>
</reference>
<accession>A0A8T0HQG6</accession>
<name>A0A8T0HQG6_CERPU</name>
<evidence type="ECO:0000313" key="2">
    <source>
        <dbReference type="Proteomes" id="UP000822688"/>
    </source>
</evidence>
<proteinExistence type="predicted"/>